<dbReference type="STRING" id="408657.SAMN04487995_0446"/>
<dbReference type="Proteomes" id="UP000199532">
    <property type="component" value="Unassembled WGS sequence"/>
</dbReference>
<name>A0A1H6QNR1_9BACT</name>
<dbReference type="OrthoDB" id="949867at2"/>
<proteinExistence type="predicted"/>
<dbReference type="PROSITE" id="PS51257">
    <property type="entry name" value="PROKAR_LIPOPROTEIN"/>
    <property type="match status" value="1"/>
</dbReference>
<keyword evidence="3" id="KW-1185">Reference proteome</keyword>
<dbReference type="AlphaFoldDB" id="A0A1H6QNR1"/>
<keyword evidence="1" id="KW-0732">Signal</keyword>
<accession>A0A1H6QNR1</accession>
<evidence type="ECO:0000313" key="2">
    <source>
        <dbReference type="EMBL" id="SEI40612.1"/>
    </source>
</evidence>
<feature type="chain" id="PRO_5011616563" evidence="1">
    <location>
        <begin position="20"/>
        <end position="180"/>
    </location>
</feature>
<evidence type="ECO:0000256" key="1">
    <source>
        <dbReference type="SAM" id="SignalP"/>
    </source>
</evidence>
<dbReference type="EMBL" id="FNXY01000001">
    <property type="protein sequence ID" value="SEI40612.1"/>
    <property type="molecule type" value="Genomic_DNA"/>
</dbReference>
<reference evidence="2 3" key="1">
    <citation type="submission" date="2016-10" db="EMBL/GenBank/DDBJ databases">
        <authorList>
            <person name="de Groot N.N."/>
        </authorList>
    </citation>
    <scope>NUCLEOTIDE SEQUENCE [LARGE SCALE GENOMIC DNA]</scope>
    <source>
        <strain evidence="2 3">DSM 19938</strain>
    </source>
</reference>
<feature type="signal peptide" evidence="1">
    <location>
        <begin position="1"/>
        <end position="19"/>
    </location>
</feature>
<protein>
    <submittedName>
        <fullName evidence="2">Uncharacterized protein</fullName>
    </submittedName>
</protein>
<dbReference type="RefSeq" id="WP_090331495.1">
    <property type="nucleotide sequence ID" value="NZ_FNXY01000001.1"/>
</dbReference>
<organism evidence="2 3">
    <name type="scientific">Dyadobacter koreensis</name>
    <dbReference type="NCBI Taxonomy" id="408657"/>
    <lineage>
        <taxon>Bacteria</taxon>
        <taxon>Pseudomonadati</taxon>
        <taxon>Bacteroidota</taxon>
        <taxon>Cytophagia</taxon>
        <taxon>Cytophagales</taxon>
        <taxon>Spirosomataceae</taxon>
        <taxon>Dyadobacter</taxon>
    </lineage>
</organism>
<sequence length="180" mass="20101">MNYLIKNFMGLIWALSALMGCKSQQDALPPPSTEGLNIFACKINGKSWIANGRSNDQGPSGKPVEIEFRKVSADTFYLMIHTHADTKDRVQITLPGGVIGENTLTDRYGAPFGIYYDNQFRIFNSMRNNPGSVRITRLDTVNQVISGTFAFDAQYIVDKSIIKITEGRFDIDIRSLQKGL</sequence>
<gene>
    <name evidence="2" type="ORF">SAMN04487995_0446</name>
</gene>
<evidence type="ECO:0000313" key="3">
    <source>
        <dbReference type="Proteomes" id="UP000199532"/>
    </source>
</evidence>